<dbReference type="EMBL" id="CP006644">
    <property type="protein sequence ID" value="AHE51676.1"/>
    <property type="molecule type" value="Genomic_DNA"/>
</dbReference>
<dbReference type="Proteomes" id="UP000018851">
    <property type="component" value="Chromosome"/>
</dbReference>
<dbReference type="PANTHER" id="PTHR41287:SF1">
    <property type="entry name" value="PROTEIN YMFN"/>
    <property type="match status" value="1"/>
</dbReference>
<dbReference type="Gene3D" id="3.40.50.300">
    <property type="entry name" value="P-loop containing nucleotide triphosphate hydrolases"/>
    <property type="match status" value="1"/>
</dbReference>
<proteinExistence type="predicted"/>
<accession>W0A3R3</accession>
<dbReference type="HOGENOM" id="CLU_026632_6_2_5"/>
<dbReference type="InterPro" id="IPR005021">
    <property type="entry name" value="Terminase_largesu-like"/>
</dbReference>
<organism evidence="3 4">
    <name type="scientific">Sphingomonas sanxanigenens DSM 19645 = NX02</name>
    <dbReference type="NCBI Taxonomy" id="1123269"/>
    <lineage>
        <taxon>Bacteria</taxon>
        <taxon>Pseudomonadati</taxon>
        <taxon>Pseudomonadota</taxon>
        <taxon>Alphaproteobacteria</taxon>
        <taxon>Sphingomonadales</taxon>
        <taxon>Sphingomonadaceae</taxon>
        <taxon>Sphingomonas</taxon>
    </lineage>
</organism>
<feature type="domain" description="Terminase large subunit-like endonuclease" evidence="2">
    <location>
        <begin position="314"/>
        <end position="593"/>
    </location>
</feature>
<dbReference type="AlphaFoldDB" id="W0A3R3"/>
<dbReference type="GO" id="GO:0004519">
    <property type="term" value="F:endonuclease activity"/>
    <property type="evidence" value="ECO:0007669"/>
    <property type="project" value="InterPro"/>
</dbReference>
<dbReference type="Pfam" id="PF20441">
    <property type="entry name" value="TerL_nuclease"/>
    <property type="match status" value="1"/>
</dbReference>
<dbReference type="InterPro" id="IPR046461">
    <property type="entry name" value="TerL_ATPase"/>
</dbReference>
<dbReference type="STRING" id="1123269.NX02_04410"/>
<sequence>MPASRATRSPATDTGHARDYAAIALAYAKRAAADKQQVSHCKWVRLAAQRHLDDLKRSRSKDWPYRFDPWHANDVCDFAEKLPHIEGNWCRCPRADAGVHLDRCGLIDLEPAQIFILAVVFGWRRKANGLRRFTVVYEEVARKNAKSTKTAAVSLYCLACENEVGPQVLTAATTFDQAKKVFHPAKRMVEKMPALQEAFGIIPWAKSITCADNGGYMQPLHAKSKTQDGHNPHLVTMDELHAHSDRGLYDVMRSAFGARKQPLLWQITTAGSNVHGVCYEQRTMATKVLERSVIAEHIFGIIFTLDGPKDFEPERKAGDDPYDERNWIKANPLLGAAVQLDELRQYAIEAQNSPLAEGEFKTKRLNLWIGAATAWLNVSQWIACSDPTLRLSDFRGLECFIGTDLSDKDDITAVVLAAIDHDGRLLIKTWFYLPEAVLKRDSQSEKDQQALYRQWHAWRKLVLTKGDFIDHRVIRRRIARLKKALNVRKAVGDSFAGWETMAAGLNDDFDDGTGFAVMLAKNANNCSDPAKDLEARVKAGPGQLRHDGNPVMTWMAGNVVVTRAVNGTILPKKEKPMSPNKIDGIDAAVNAMAPMQREQPRPPEFQMMVF</sequence>
<reference evidence="3 4" key="1">
    <citation type="submission" date="2013-07" db="EMBL/GenBank/DDBJ databases">
        <title>Completed genome of Sphingomonas sanxanigenens NX02.</title>
        <authorList>
            <person name="Ma T."/>
            <person name="Huang H."/>
            <person name="Wu M."/>
            <person name="Li X."/>
            <person name="Li G."/>
        </authorList>
    </citation>
    <scope>NUCLEOTIDE SEQUENCE [LARGE SCALE GENOMIC DNA]</scope>
    <source>
        <strain evidence="3 4">NX02</strain>
    </source>
</reference>
<keyword evidence="4" id="KW-1185">Reference proteome</keyword>
<dbReference type="InterPro" id="IPR046462">
    <property type="entry name" value="TerL_nuclease"/>
</dbReference>
<dbReference type="eggNOG" id="COG4626">
    <property type="taxonomic scope" value="Bacteria"/>
</dbReference>
<gene>
    <name evidence="3" type="ORF">NX02_04410</name>
</gene>
<dbReference type="PANTHER" id="PTHR41287">
    <property type="match status" value="1"/>
</dbReference>
<evidence type="ECO:0000259" key="2">
    <source>
        <dbReference type="Pfam" id="PF20441"/>
    </source>
</evidence>
<feature type="domain" description="Terminase large subunit-like ATPase" evidence="1">
    <location>
        <begin position="113"/>
        <end position="284"/>
    </location>
</feature>
<dbReference type="KEGG" id="ssan:NX02_04410"/>
<dbReference type="RefSeq" id="WP_025290927.1">
    <property type="nucleotide sequence ID" value="NZ_CP006644.1"/>
</dbReference>
<protein>
    <submittedName>
        <fullName evidence="3">Terminase</fullName>
    </submittedName>
</protein>
<dbReference type="Pfam" id="PF03354">
    <property type="entry name" value="TerL_ATPase"/>
    <property type="match status" value="1"/>
</dbReference>
<evidence type="ECO:0000313" key="4">
    <source>
        <dbReference type="Proteomes" id="UP000018851"/>
    </source>
</evidence>
<name>W0A3R3_9SPHN</name>
<dbReference type="InterPro" id="IPR027417">
    <property type="entry name" value="P-loop_NTPase"/>
</dbReference>
<evidence type="ECO:0000259" key="1">
    <source>
        <dbReference type="Pfam" id="PF03354"/>
    </source>
</evidence>
<dbReference type="PATRIC" id="fig|1123269.5.peg.857"/>
<evidence type="ECO:0000313" key="3">
    <source>
        <dbReference type="EMBL" id="AHE51676.1"/>
    </source>
</evidence>